<dbReference type="RefSeq" id="WP_159300359.1">
    <property type="nucleotide sequence ID" value="NZ_JBAKFE010000002.1"/>
</dbReference>
<keyword evidence="6 8" id="KW-0460">Magnesium</keyword>
<dbReference type="Gene3D" id="3.40.50.1010">
    <property type="entry name" value="5'-nuclease"/>
    <property type="match status" value="1"/>
</dbReference>
<evidence type="ECO:0000256" key="3">
    <source>
        <dbReference type="ARBA" id="ARBA00022722"/>
    </source>
</evidence>
<keyword evidence="4 8" id="KW-0479">Metal-binding</keyword>
<evidence type="ECO:0000256" key="7">
    <source>
        <dbReference type="ARBA" id="ARBA00038093"/>
    </source>
</evidence>
<proteinExistence type="inferred from homology"/>
<dbReference type="InterPro" id="IPR050556">
    <property type="entry name" value="Type_II_TA_system_RNase"/>
</dbReference>
<evidence type="ECO:0000256" key="6">
    <source>
        <dbReference type="ARBA" id="ARBA00022842"/>
    </source>
</evidence>
<evidence type="ECO:0000313" key="10">
    <source>
        <dbReference type="EMBL" id="MEX0373022.1"/>
    </source>
</evidence>
<evidence type="ECO:0000313" key="11">
    <source>
        <dbReference type="Proteomes" id="UP001556636"/>
    </source>
</evidence>
<dbReference type="Pfam" id="PF01850">
    <property type="entry name" value="PIN"/>
    <property type="match status" value="1"/>
</dbReference>
<comment type="cofactor">
    <cofactor evidence="1 8">
        <name>Mg(2+)</name>
        <dbReference type="ChEBI" id="CHEBI:18420"/>
    </cofactor>
</comment>
<organism evidence="10 11">
    <name type="scientific">Spiribacter roseus</name>
    <dbReference type="NCBI Taxonomy" id="1855875"/>
    <lineage>
        <taxon>Bacteria</taxon>
        <taxon>Pseudomonadati</taxon>
        <taxon>Pseudomonadota</taxon>
        <taxon>Gammaproteobacteria</taxon>
        <taxon>Chromatiales</taxon>
        <taxon>Ectothiorhodospiraceae</taxon>
        <taxon>Spiribacter</taxon>
    </lineage>
</organism>
<dbReference type="InterPro" id="IPR029060">
    <property type="entry name" value="PIN-like_dom_sf"/>
</dbReference>
<feature type="binding site" evidence="8">
    <location>
        <position position="99"/>
    </location>
    <ligand>
        <name>Mg(2+)</name>
        <dbReference type="ChEBI" id="CHEBI:18420"/>
    </ligand>
</feature>
<protein>
    <recommendedName>
        <fullName evidence="8">Ribonuclease VapC</fullName>
        <shortName evidence="8">RNase VapC</shortName>
        <ecNumber evidence="8">3.1.-.-</ecNumber>
    </recommendedName>
    <alternativeName>
        <fullName evidence="8">Toxin VapC</fullName>
    </alternativeName>
</protein>
<comment type="similarity">
    <text evidence="7 8">Belongs to the PINc/VapC protein family.</text>
</comment>
<dbReference type="EMBL" id="JBAKFG010000002">
    <property type="protein sequence ID" value="MEX0373022.1"/>
    <property type="molecule type" value="Genomic_DNA"/>
</dbReference>
<evidence type="ECO:0000256" key="2">
    <source>
        <dbReference type="ARBA" id="ARBA00022649"/>
    </source>
</evidence>
<dbReference type="InterPro" id="IPR002716">
    <property type="entry name" value="PIN_dom"/>
</dbReference>
<keyword evidence="3 8" id="KW-0540">Nuclease</keyword>
<keyword evidence="8" id="KW-0800">Toxin</keyword>
<sequence>MARSYLLDTNIISALVRHPHGSTAQKIIDVGGHAVCTSIVVSSELQFGARKAGSERLQKQVDAVLSAIEILPLDQPVDVEYAKVRHHLESNGSVIGPNDMLIGAHARSLGMTVVTANEREFRRIPGLMVENWLG</sequence>
<evidence type="ECO:0000256" key="8">
    <source>
        <dbReference type="HAMAP-Rule" id="MF_00265"/>
    </source>
</evidence>
<accession>A0ABV3RZC8</accession>
<comment type="caution">
    <text evidence="10">The sequence shown here is derived from an EMBL/GenBank/DDBJ whole genome shotgun (WGS) entry which is preliminary data.</text>
</comment>
<dbReference type="PANTHER" id="PTHR33653">
    <property type="entry name" value="RIBONUCLEASE VAPC2"/>
    <property type="match status" value="1"/>
</dbReference>
<evidence type="ECO:0000259" key="9">
    <source>
        <dbReference type="Pfam" id="PF01850"/>
    </source>
</evidence>
<keyword evidence="5 8" id="KW-0378">Hydrolase</keyword>
<gene>
    <name evidence="8" type="primary">vapC</name>
    <name evidence="10" type="ORF">V6X51_06175</name>
</gene>
<name>A0ABV3RZC8_9GAMM</name>
<evidence type="ECO:0000256" key="5">
    <source>
        <dbReference type="ARBA" id="ARBA00022801"/>
    </source>
</evidence>
<dbReference type="PANTHER" id="PTHR33653:SF1">
    <property type="entry name" value="RIBONUCLEASE VAPC2"/>
    <property type="match status" value="1"/>
</dbReference>
<evidence type="ECO:0000256" key="1">
    <source>
        <dbReference type="ARBA" id="ARBA00001946"/>
    </source>
</evidence>
<keyword evidence="2 8" id="KW-1277">Toxin-antitoxin system</keyword>
<feature type="binding site" evidence="8">
    <location>
        <position position="8"/>
    </location>
    <ligand>
        <name>Mg(2+)</name>
        <dbReference type="ChEBI" id="CHEBI:18420"/>
    </ligand>
</feature>
<reference evidence="10 11" key="1">
    <citation type="submission" date="2024-02" db="EMBL/GenBank/DDBJ databases">
        <title>New especies of Spiribacter isolated from saline water.</title>
        <authorList>
            <person name="Leon M.J."/>
            <person name="De La Haba R."/>
            <person name="Sanchez-Porro C."/>
            <person name="Ventosa A."/>
        </authorList>
    </citation>
    <scope>NUCLEOTIDE SEQUENCE [LARGE SCALE GENOMIC DNA]</scope>
    <source>
        <strain evidence="11">ag22IC6-196</strain>
    </source>
</reference>
<dbReference type="CDD" id="cd18748">
    <property type="entry name" value="PIN_VapC4-5_FitB-like"/>
    <property type="match status" value="1"/>
</dbReference>
<dbReference type="InterPro" id="IPR022907">
    <property type="entry name" value="VapC_family"/>
</dbReference>
<keyword evidence="11" id="KW-1185">Reference proteome</keyword>
<dbReference type="EC" id="3.1.-.-" evidence="8"/>
<feature type="domain" description="PIN" evidence="9">
    <location>
        <begin position="5"/>
        <end position="126"/>
    </location>
</feature>
<dbReference type="SUPFAM" id="SSF88723">
    <property type="entry name" value="PIN domain-like"/>
    <property type="match status" value="1"/>
</dbReference>
<evidence type="ECO:0000256" key="4">
    <source>
        <dbReference type="ARBA" id="ARBA00022723"/>
    </source>
</evidence>
<comment type="function">
    <text evidence="8">Toxic component of a toxin-antitoxin (TA) system. An RNase.</text>
</comment>
<dbReference type="HAMAP" id="MF_00265">
    <property type="entry name" value="VapC_Nob1"/>
    <property type="match status" value="1"/>
</dbReference>
<dbReference type="Proteomes" id="UP001556636">
    <property type="component" value="Unassembled WGS sequence"/>
</dbReference>